<name>A0A8J6T6G8_9BACT</name>
<evidence type="ECO:0000256" key="3">
    <source>
        <dbReference type="ARBA" id="ARBA00022475"/>
    </source>
</evidence>
<dbReference type="GO" id="GO:0015648">
    <property type="term" value="F:lipid-linked peptidoglycan transporter activity"/>
    <property type="evidence" value="ECO:0007669"/>
    <property type="project" value="TreeGrafter"/>
</dbReference>
<feature type="transmembrane region" description="Helical" evidence="21">
    <location>
        <begin position="181"/>
        <end position="200"/>
    </location>
</feature>
<evidence type="ECO:0000256" key="13">
    <source>
        <dbReference type="ARBA" id="ARBA00023316"/>
    </source>
</evidence>
<evidence type="ECO:0000256" key="4">
    <source>
        <dbReference type="ARBA" id="ARBA00022618"/>
    </source>
</evidence>
<feature type="transmembrane region" description="Helical" evidence="21">
    <location>
        <begin position="278"/>
        <end position="304"/>
    </location>
</feature>
<evidence type="ECO:0000256" key="10">
    <source>
        <dbReference type="ARBA" id="ARBA00022989"/>
    </source>
</evidence>
<comment type="caution">
    <text evidence="22">The sequence shown here is derived from an EMBL/GenBank/DDBJ whole genome shotgun (WGS) entry which is preliminary data.</text>
</comment>
<feature type="transmembrane region" description="Helical" evidence="21">
    <location>
        <begin position="88"/>
        <end position="112"/>
    </location>
</feature>
<feature type="transmembrane region" description="Helical" evidence="21">
    <location>
        <begin position="26"/>
        <end position="44"/>
    </location>
</feature>
<evidence type="ECO:0000256" key="6">
    <source>
        <dbReference type="ARBA" id="ARBA00022679"/>
    </source>
</evidence>
<dbReference type="InterPro" id="IPR018365">
    <property type="entry name" value="Cell_cycle_FtsW-rel_CS"/>
</dbReference>
<evidence type="ECO:0000256" key="12">
    <source>
        <dbReference type="ARBA" id="ARBA00023306"/>
    </source>
</evidence>
<dbReference type="GO" id="GO:0071555">
    <property type="term" value="P:cell wall organization"/>
    <property type="evidence" value="ECO:0007669"/>
    <property type="project" value="UniProtKB-KW"/>
</dbReference>
<dbReference type="PANTHER" id="PTHR30474:SF2">
    <property type="entry name" value="PEPTIDOGLYCAN GLYCOSYLTRANSFERASE FTSW-RELATED"/>
    <property type="match status" value="1"/>
</dbReference>
<keyword evidence="10 21" id="KW-1133">Transmembrane helix</keyword>
<comment type="catalytic activity">
    <reaction evidence="20">
        <text>[GlcNAc-(1-&gt;4)-Mur2Ac(oyl-L-Ala-gamma-D-Glu-L-Lys-D-Ala-D-Ala)](n)-di-trans,octa-cis-undecaprenyl diphosphate + beta-D-GlcNAc-(1-&gt;4)-Mur2Ac(oyl-L-Ala-gamma-D-Glu-L-Lys-D-Ala-D-Ala)-di-trans,octa-cis-undecaprenyl diphosphate = [GlcNAc-(1-&gt;4)-Mur2Ac(oyl-L-Ala-gamma-D-Glu-L-Lys-D-Ala-D-Ala)](n+1)-di-trans,octa-cis-undecaprenyl diphosphate + di-trans,octa-cis-undecaprenyl diphosphate + H(+)</text>
        <dbReference type="Rhea" id="RHEA:23708"/>
        <dbReference type="Rhea" id="RHEA-COMP:9602"/>
        <dbReference type="Rhea" id="RHEA-COMP:9603"/>
        <dbReference type="ChEBI" id="CHEBI:15378"/>
        <dbReference type="ChEBI" id="CHEBI:58405"/>
        <dbReference type="ChEBI" id="CHEBI:60033"/>
        <dbReference type="ChEBI" id="CHEBI:78435"/>
        <dbReference type="EC" id="2.4.99.28"/>
    </reaction>
</comment>
<evidence type="ECO:0000256" key="14">
    <source>
        <dbReference type="ARBA" id="ARBA00032370"/>
    </source>
</evidence>
<evidence type="ECO:0000256" key="16">
    <source>
        <dbReference type="ARBA" id="ARBA00038053"/>
    </source>
</evidence>
<evidence type="ECO:0000256" key="8">
    <source>
        <dbReference type="ARBA" id="ARBA00022960"/>
    </source>
</evidence>
<dbReference type="GO" id="GO:0051301">
    <property type="term" value="P:cell division"/>
    <property type="evidence" value="ECO:0007669"/>
    <property type="project" value="UniProtKB-KW"/>
</dbReference>
<keyword evidence="9" id="KW-0573">Peptidoglycan synthesis</keyword>
<feature type="transmembrane region" description="Helical" evidence="21">
    <location>
        <begin position="206"/>
        <end position="224"/>
    </location>
</feature>
<dbReference type="Proteomes" id="UP000603545">
    <property type="component" value="Unassembled WGS sequence"/>
</dbReference>
<dbReference type="PROSITE" id="PS00428">
    <property type="entry name" value="FTSW_RODA_SPOVE"/>
    <property type="match status" value="1"/>
</dbReference>
<dbReference type="GO" id="GO:0005886">
    <property type="term" value="C:plasma membrane"/>
    <property type="evidence" value="ECO:0007669"/>
    <property type="project" value="UniProtKB-SubCell"/>
</dbReference>
<dbReference type="Pfam" id="PF01098">
    <property type="entry name" value="FTSW_RODA_SPOVE"/>
    <property type="match status" value="1"/>
</dbReference>
<dbReference type="EC" id="2.4.99.28" evidence="19"/>
<feature type="transmembrane region" description="Helical" evidence="21">
    <location>
        <begin position="316"/>
        <end position="341"/>
    </location>
</feature>
<keyword evidence="13" id="KW-0961">Cell wall biogenesis/degradation</keyword>
<dbReference type="GO" id="GO:0032153">
    <property type="term" value="C:cell division site"/>
    <property type="evidence" value="ECO:0007669"/>
    <property type="project" value="TreeGrafter"/>
</dbReference>
<keyword evidence="11 21" id="KW-0472">Membrane</keyword>
<keyword evidence="7 21" id="KW-0812">Transmembrane</keyword>
<evidence type="ECO:0000256" key="19">
    <source>
        <dbReference type="ARBA" id="ARBA00044770"/>
    </source>
</evidence>
<gene>
    <name evidence="22" type="primary">ftsW</name>
    <name evidence="22" type="ORF">H8E80_01235</name>
</gene>
<keyword evidence="4" id="KW-0132">Cell division</keyword>
<evidence type="ECO:0000256" key="18">
    <source>
        <dbReference type="ARBA" id="ARBA00041418"/>
    </source>
</evidence>
<reference evidence="22 23" key="1">
    <citation type="submission" date="2020-08" db="EMBL/GenBank/DDBJ databases">
        <title>Bridging the membrane lipid divide: bacteria of the FCB group superphylum have the potential to synthesize archaeal ether lipids.</title>
        <authorList>
            <person name="Villanueva L."/>
            <person name="Von Meijenfeldt F.A.B."/>
            <person name="Westbye A.B."/>
            <person name="Yadav S."/>
            <person name="Hopmans E.C."/>
            <person name="Dutilh B.E."/>
            <person name="Sinninghe Damste J.S."/>
        </authorList>
    </citation>
    <scope>NUCLEOTIDE SEQUENCE [LARGE SCALE GENOMIC DNA]</scope>
    <source>
        <strain evidence="22">NIOZ-UU82</strain>
    </source>
</reference>
<evidence type="ECO:0000256" key="20">
    <source>
        <dbReference type="ARBA" id="ARBA00049902"/>
    </source>
</evidence>
<feature type="transmembrane region" description="Helical" evidence="21">
    <location>
        <begin position="154"/>
        <end position="174"/>
    </location>
</feature>
<keyword evidence="6" id="KW-0808">Transferase</keyword>
<dbReference type="AlphaFoldDB" id="A0A8J6T6G8"/>
<evidence type="ECO:0000313" key="23">
    <source>
        <dbReference type="Proteomes" id="UP000603545"/>
    </source>
</evidence>
<evidence type="ECO:0000256" key="9">
    <source>
        <dbReference type="ARBA" id="ARBA00022984"/>
    </source>
</evidence>
<feature type="transmembrane region" description="Helical" evidence="21">
    <location>
        <begin position="64"/>
        <end position="82"/>
    </location>
</feature>
<organism evidence="22 23">
    <name type="scientific">Candidatus Desulfaltia bathyphila</name>
    <dbReference type="NCBI Taxonomy" id="2841697"/>
    <lineage>
        <taxon>Bacteria</taxon>
        <taxon>Pseudomonadati</taxon>
        <taxon>Thermodesulfobacteriota</taxon>
        <taxon>Desulfobacteria</taxon>
        <taxon>Desulfobacterales</taxon>
        <taxon>Desulfobacterales incertae sedis</taxon>
        <taxon>Candidatus Desulfaltia</taxon>
    </lineage>
</organism>
<dbReference type="EMBL" id="JACNLL010000017">
    <property type="protein sequence ID" value="MBC8198659.1"/>
    <property type="molecule type" value="Genomic_DNA"/>
</dbReference>
<keyword evidence="3" id="KW-1003">Cell membrane</keyword>
<evidence type="ECO:0000256" key="17">
    <source>
        <dbReference type="ARBA" id="ARBA00041185"/>
    </source>
</evidence>
<dbReference type="GO" id="GO:0008360">
    <property type="term" value="P:regulation of cell shape"/>
    <property type="evidence" value="ECO:0007669"/>
    <property type="project" value="UniProtKB-KW"/>
</dbReference>
<dbReference type="GO" id="GO:0009252">
    <property type="term" value="P:peptidoglycan biosynthetic process"/>
    <property type="evidence" value="ECO:0007669"/>
    <property type="project" value="UniProtKB-KW"/>
</dbReference>
<evidence type="ECO:0000256" key="21">
    <source>
        <dbReference type="SAM" id="Phobius"/>
    </source>
</evidence>
<protein>
    <recommendedName>
        <fullName evidence="17">Probable peptidoglycan glycosyltransferase FtsW</fullName>
        <ecNumber evidence="19">2.4.99.28</ecNumber>
    </recommendedName>
    <alternativeName>
        <fullName evidence="18">Cell division protein FtsW</fullName>
    </alternativeName>
    <alternativeName>
        <fullName evidence="15">Cell wall polymerase</fullName>
    </alternativeName>
    <alternativeName>
        <fullName evidence="14">Peptidoglycan polymerase</fullName>
    </alternativeName>
</protein>
<evidence type="ECO:0000256" key="11">
    <source>
        <dbReference type="ARBA" id="ARBA00023136"/>
    </source>
</evidence>
<feature type="transmembrane region" description="Helical" evidence="21">
    <location>
        <begin position="353"/>
        <end position="374"/>
    </location>
</feature>
<evidence type="ECO:0000256" key="1">
    <source>
        <dbReference type="ARBA" id="ARBA00004651"/>
    </source>
</evidence>
<feature type="transmembrane region" description="Helical" evidence="21">
    <location>
        <begin position="244"/>
        <end position="266"/>
    </location>
</feature>
<proteinExistence type="inferred from homology"/>
<evidence type="ECO:0000256" key="5">
    <source>
        <dbReference type="ARBA" id="ARBA00022676"/>
    </source>
</evidence>
<evidence type="ECO:0000256" key="7">
    <source>
        <dbReference type="ARBA" id="ARBA00022692"/>
    </source>
</evidence>
<evidence type="ECO:0000256" key="2">
    <source>
        <dbReference type="ARBA" id="ARBA00004752"/>
    </source>
</evidence>
<evidence type="ECO:0000313" key="22">
    <source>
        <dbReference type="EMBL" id="MBC8198659.1"/>
    </source>
</evidence>
<comment type="similarity">
    <text evidence="16">Belongs to the SEDS family. FtsW subfamily.</text>
</comment>
<sequence>MKKDKAGKNLALTASGVESGYYDVNLLLPVLFLVGIGIVMVYSASSALALKKFGSDYYFLKKQVVFALLGILALVVCRHIPLKLIRSLTYPILILAVVSLAAVKITGFGYSVNGSTRWLRFGGLSFQPSEFARFALVIYLAYSMSKKKDDIKDFYIGFLPHFFILCIFTTLIFFQPDFGSVLIFWVITWIMLYVGGVRILHLLSPLIFLLPVFYFLMITSAYRLKRIISFWDPWQYPMNEGYQIIHSLMAFGTGGIWGTGIGKGYQKLFYLPEPHTDFIFSVIGEELGLCGVLIIIGLYSLILWNGINIAKNAKDYFESFMAVGITSAIAIQVCVNMGVAVGLLPTKGLALPFLSYGGTSLLFGMASIGILMNIRASSLKGK</sequence>
<accession>A0A8J6T6G8</accession>
<keyword evidence="12" id="KW-0131">Cell cycle</keyword>
<dbReference type="GO" id="GO:0008955">
    <property type="term" value="F:peptidoglycan glycosyltransferase activity"/>
    <property type="evidence" value="ECO:0007669"/>
    <property type="project" value="UniProtKB-EC"/>
</dbReference>
<dbReference type="InterPro" id="IPR001182">
    <property type="entry name" value="FtsW/RodA"/>
</dbReference>
<evidence type="ECO:0000256" key="15">
    <source>
        <dbReference type="ARBA" id="ARBA00033270"/>
    </source>
</evidence>
<dbReference type="PANTHER" id="PTHR30474">
    <property type="entry name" value="CELL CYCLE PROTEIN"/>
    <property type="match status" value="1"/>
</dbReference>
<keyword evidence="5" id="KW-0328">Glycosyltransferase</keyword>
<dbReference type="NCBIfam" id="TIGR02614">
    <property type="entry name" value="ftsW"/>
    <property type="match status" value="1"/>
</dbReference>
<keyword evidence="8" id="KW-0133">Cell shape</keyword>
<comment type="subcellular location">
    <subcellularLocation>
        <location evidence="1">Cell membrane</location>
        <topology evidence="1">Multi-pass membrane protein</topology>
    </subcellularLocation>
</comment>
<dbReference type="InterPro" id="IPR013437">
    <property type="entry name" value="FtsW"/>
</dbReference>
<comment type="pathway">
    <text evidence="2">Cell wall biogenesis; peptidoglycan biosynthesis.</text>
</comment>